<feature type="region of interest" description="Disordered" evidence="7">
    <location>
        <begin position="281"/>
        <end position="318"/>
    </location>
</feature>
<dbReference type="NCBIfam" id="TIGR00442">
    <property type="entry name" value="hisS"/>
    <property type="match status" value="1"/>
</dbReference>
<evidence type="ECO:0000259" key="8">
    <source>
        <dbReference type="PROSITE" id="PS50862"/>
    </source>
</evidence>
<evidence type="ECO:0000313" key="10">
    <source>
        <dbReference type="Proteomes" id="UP000230638"/>
    </source>
</evidence>
<dbReference type="GO" id="GO:0005524">
    <property type="term" value="F:ATP binding"/>
    <property type="evidence" value="ECO:0007669"/>
    <property type="project" value="UniProtKB-UniRule"/>
</dbReference>
<dbReference type="InterPro" id="IPR036621">
    <property type="entry name" value="Anticodon-bd_dom_sf"/>
</dbReference>
<evidence type="ECO:0000256" key="5">
    <source>
        <dbReference type="HAMAP-Rule" id="MF_00127"/>
    </source>
</evidence>
<dbReference type="CDD" id="cd00773">
    <property type="entry name" value="HisRS-like_core"/>
    <property type="match status" value="1"/>
</dbReference>
<dbReference type="Gene3D" id="3.30.930.10">
    <property type="entry name" value="Bira Bifunctional Protein, Domain 2"/>
    <property type="match status" value="1"/>
</dbReference>
<dbReference type="HAMAP" id="MF_00127">
    <property type="entry name" value="His_tRNA_synth"/>
    <property type="match status" value="1"/>
</dbReference>
<evidence type="ECO:0000256" key="6">
    <source>
        <dbReference type="PIRSR" id="PIRSR001549-1"/>
    </source>
</evidence>
<dbReference type="PIRSF" id="PIRSF001549">
    <property type="entry name" value="His-tRNA_synth"/>
    <property type="match status" value="1"/>
</dbReference>
<dbReference type="Proteomes" id="UP000230638">
    <property type="component" value="Unassembled WGS sequence"/>
</dbReference>
<feature type="binding site" evidence="6">
    <location>
        <begin position="90"/>
        <end position="92"/>
    </location>
    <ligand>
        <name>L-histidine</name>
        <dbReference type="ChEBI" id="CHEBI:57595"/>
    </ligand>
</feature>
<dbReference type="Pfam" id="PF13393">
    <property type="entry name" value="tRNA-synt_His"/>
    <property type="match status" value="1"/>
</dbReference>
<dbReference type="EC" id="6.1.1.21" evidence="5"/>
<dbReference type="PANTHER" id="PTHR43707">
    <property type="entry name" value="HISTIDYL-TRNA SYNTHETASE"/>
    <property type="match status" value="1"/>
</dbReference>
<dbReference type="AlphaFoldDB" id="A0A2H0CVF1"/>
<keyword evidence="5 9" id="KW-0436">Ligase</keyword>
<feature type="binding site" evidence="6">
    <location>
        <position position="121"/>
    </location>
    <ligand>
        <name>L-histidine</name>
        <dbReference type="ChEBI" id="CHEBI:57595"/>
    </ligand>
</feature>
<comment type="caution">
    <text evidence="9">The sequence shown here is derived from an EMBL/GenBank/DDBJ whole genome shotgun (WGS) entry which is preliminary data.</text>
</comment>
<comment type="subunit">
    <text evidence="5">Homodimer.</text>
</comment>
<dbReference type="InterPro" id="IPR004516">
    <property type="entry name" value="HisRS/HisZ"/>
</dbReference>
<dbReference type="PANTHER" id="PTHR43707:SF1">
    <property type="entry name" value="HISTIDINE--TRNA LIGASE, MITOCHONDRIAL-RELATED"/>
    <property type="match status" value="1"/>
</dbReference>
<feature type="binding site" evidence="6">
    <location>
        <begin position="270"/>
        <end position="271"/>
    </location>
    <ligand>
        <name>L-histidine</name>
        <dbReference type="ChEBI" id="CHEBI:57595"/>
    </ligand>
</feature>
<evidence type="ECO:0000256" key="4">
    <source>
        <dbReference type="ARBA" id="ARBA00047639"/>
    </source>
</evidence>
<keyword evidence="5" id="KW-0067">ATP-binding</keyword>
<comment type="subcellular location">
    <subcellularLocation>
        <location evidence="5">Cytoplasm</location>
    </subcellularLocation>
</comment>
<feature type="domain" description="Aminoacyl-transfer RNA synthetases class-II family profile" evidence="8">
    <location>
        <begin position="32"/>
        <end position="357"/>
    </location>
</feature>
<name>A0A2H0CVF1_9BACT</name>
<keyword evidence="3 5" id="KW-0030">Aminoacyl-tRNA synthetase</keyword>
<comment type="similarity">
    <text evidence="1 5">Belongs to the class-II aminoacyl-tRNA synthetase family.</text>
</comment>
<keyword evidence="5" id="KW-0963">Cytoplasm</keyword>
<dbReference type="InterPro" id="IPR045864">
    <property type="entry name" value="aa-tRNA-synth_II/BPL/LPL"/>
</dbReference>
<feature type="compositionally biased region" description="Basic and acidic residues" evidence="7">
    <location>
        <begin position="302"/>
        <end position="318"/>
    </location>
</feature>
<proteinExistence type="inferred from homology"/>
<dbReference type="InterPro" id="IPR006195">
    <property type="entry name" value="aa-tRNA-synth_II"/>
</dbReference>
<feature type="binding site" evidence="6">
    <location>
        <position position="266"/>
    </location>
    <ligand>
        <name>L-histidine</name>
        <dbReference type="ChEBI" id="CHEBI:57595"/>
    </ligand>
</feature>
<dbReference type="Pfam" id="PF03129">
    <property type="entry name" value="HGTP_anticodon"/>
    <property type="match status" value="1"/>
</dbReference>
<dbReference type="GO" id="GO:0006427">
    <property type="term" value="P:histidyl-tRNA aminoacylation"/>
    <property type="evidence" value="ECO:0007669"/>
    <property type="project" value="UniProtKB-UniRule"/>
</dbReference>
<dbReference type="GO" id="GO:0005737">
    <property type="term" value="C:cytoplasm"/>
    <property type="evidence" value="ECO:0007669"/>
    <property type="project" value="UniProtKB-SubCell"/>
</dbReference>
<feature type="binding site" evidence="6">
    <location>
        <position position="139"/>
    </location>
    <ligand>
        <name>L-histidine</name>
        <dbReference type="ChEBI" id="CHEBI:57595"/>
    </ligand>
</feature>
<dbReference type="InterPro" id="IPR015807">
    <property type="entry name" value="His-tRNA-ligase"/>
</dbReference>
<dbReference type="SUPFAM" id="SSF52954">
    <property type="entry name" value="Class II aaRS ABD-related"/>
    <property type="match status" value="1"/>
</dbReference>
<keyword evidence="5" id="KW-0648">Protein biosynthesis</keyword>
<evidence type="ECO:0000313" key="9">
    <source>
        <dbReference type="EMBL" id="PIP73915.1"/>
    </source>
</evidence>
<comment type="catalytic activity">
    <reaction evidence="4 5">
        <text>tRNA(His) + L-histidine + ATP = L-histidyl-tRNA(His) + AMP + diphosphate + H(+)</text>
        <dbReference type="Rhea" id="RHEA:17313"/>
        <dbReference type="Rhea" id="RHEA-COMP:9665"/>
        <dbReference type="Rhea" id="RHEA-COMP:9689"/>
        <dbReference type="ChEBI" id="CHEBI:15378"/>
        <dbReference type="ChEBI" id="CHEBI:30616"/>
        <dbReference type="ChEBI" id="CHEBI:33019"/>
        <dbReference type="ChEBI" id="CHEBI:57595"/>
        <dbReference type="ChEBI" id="CHEBI:78442"/>
        <dbReference type="ChEBI" id="CHEBI:78527"/>
        <dbReference type="ChEBI" id="CHEBI:456215"/>
        <dbReference type="EC" id="6.1.1.21"/>
    </reaction>
</comment>
<gene>
    <name evidence="5" type="primary">hisS</name>
    <name evidence="9" type="ORF">COW88_00405</name>
</gene>
<feature type="compositionally biased region" description="Polar residues" evidence="7">
    <location>
        <begin position="289"/>
        <end position="301"/>
    </location>
</feature>
<dbReference type="InterPro" id="IPR004154">
    <property type="entry name" value="Anticodon-bd"/>
</dbReference>
<evidence type="ECO:0000256" key="2">
    <source>
        <dbReference type="ARBA" id="ARBA00022741"/>
    </source>
</evidence>
<dbReference type="EMBL" id="PCTL01000002">
    <property type="protein sequence ID" value="PIP73915.1"/>
    <property type="molecule type" value="Genomic_DNA"/>
</dbReference>
<feature type="binding site" evidence="6">
    <location>
        <position position="135"/>
    </location>
    <ligand>
        <name>L-histidine</name>
        <dbReference type="ChEBI" id="CHEBI:57595"/>
    </ligand>
</feature>
<keyword evidence="2 5" id="KW-0547">Nucleotide-binding</keyword>
<protein>
    <recommendedName>
        <fullName evidence="5">Histidine--tRNA ligase</fullName>
        <ecNumber evidence="5">6.1.1.21</ecNumber>
    </recommendedName>
    <alternativeName>
        <fullName evidence="5">Histidyl-tRNA synthetase</fullName>
        <shortName evidence="5">HisRS</shortName>
    </alternativeName>
</protein>
<organism evidence="9 10">
    <name type="scientific">Candidatus Lloydbacteria bacterium CG22_combo_CG10-13_8_21_14_all_47_15</name>
    <dbReference type="NCBI Taxonomy" id="1974635"/>
    <lineage>
        <taxon>Bacteria</taxon>
        <taxon>Candidatus Lloydiibacteriota</taxon>
    </lineage>
</organism>
<dbReference type="GO" id="GO:0004821">
    <property type="term" value="F:histidine-tRNA ligase activity"/>
    <property type="evidence" value="ECO:0007669"/>
    <property type="project" value="UniProtKB-UniRule"/>
</dbReference>
<evidence type="ECO:0000256" key="7">
    <source>
        <dbReference type="SAM" id="MobiDB-lite"/>
    </source>
</evidence>
<dbReference type="Gene3D" id="3.40.50.800">
    <property type="entry name" value="Anticodon-binding domain"/>
    <property type="match status" value="1"/>
</dbReference>
<evidence type="ECO:0000256" key="1">
    <source>
        <dbReference type="ARBA" id="ARBA00008226"/>
    </source>
</evidence>
<dbReference type="SUPFAM" id="SSF55681">
    <property type="entry name" value="Class II aaRS and biotin synthetases"/>
    <property type="match status" value="1"/>
</dbReference>
<reference evidence="9 10" key="1">
    <citation type="submission" date="2017-09" db="EMBL/GenBank/DDBJ databases">
        <title>Depth-based differentiation of microbial function through sediment-hosted aquifers and enrichment of novel symbionts in the deep terrestrial subsurface.</title>
        <authorList>
            <person name="Probst A.J."/>
            <person name="Ladd B."/>
            <person name="Jarett J.K."/>
            <person name="Geller-Mcgrath D.E."/>
            <person name="Sieber C.M."/>
            <person name="Emerson J.B."/>
            <person name="Anantharaman K."/>
            <person name="Thomas B.C."/>
            <person name="Malmstrom R."/>
            <person name="Stieglmeier M."/>
            <person name="Klingl A."/>
            <person name="Woyke T."/>
            <person name="Ryan C.M."/>
            <person name="Banfield J.F."/>
        </authorList>
    </citation>
    <scope>NUCLEOTIDE SEQUENCE [LARGE SCALE GENOMIC DNA]</scope>
    <source>
        <strain evidence="9">CG22_combo_CG10-13_8_21_14_all_47_15</strain>
    </source>
</reference>
<dbReference type="PROSITE" id="PS50862">
    <property type="entry name" value="AA_TRNA_LIGASE_II"/>
    <property type="match status" value="1"/>
</dbReference>
<accession>A0A2H0CVF1</accession>
<evidence type="ECO:0000256" key="3">
    <source>
        <dbReference type="ARBA" id="ARBA00023146"/>
    </source>
</evidence>
<dbReference type="InterPro" id="IPR041715">
    <property type="entry name" value="HisRS-like_core"/>
</dbReference>
<sequence>MIKKQPKPKGPFANPKGMRDIIGDDYYRYQGFFEKAQEIAVYYGFKPIETPMLEKEDVFTSGVGEDTDIVQKEMYTLKTKGGDKLVLRPEATASIVRAYIQHGMQSLPQPVMFYYYGPLFRHERPQRGRFREHYQFGLEILGTSKSVADALIIQTIVTILKEVGFSDLTVCVNSLGDKESRSAYVKELVSYYRKHAGKLCTHCRERLKTNPLRLLDCKEEKCWTLKAGAPESVTYLTPDSKKHFKEVLEYLESMNIPYTIDSTLVRGLDYYSQTVFEIMDSTGPKETTAPENTEQSENNTDSVKDTADTVNKEPDDAEPKALAIAGGGRYDSLARQLGSKKDIPGVGAAIGVDRLLMQKYVKDIMPKIFKKPKVYFVQLGFEAKLKSLPILETLRKAKIPIMQGLAKDSIAAQLATAEKLNIPTVLIFGQKEAMSNTVIVRKLDTRSQDTVSIDNLPAYLKKLK</sequence>